<feature type="region of interest" description="Disordered" evidence="1">
    <location>
        <begin position="274"/>
        <end position="298"/>
    </location>
</feature>
<dbReference type="AlphaFoldDB" id="A0A6C0LYM0"/>
<organism evidence="2">
    <name type="scientific">viral metagenome</name>
    <dbReference type="NCBI Taxonomy" id="1070528"/>
    <lineage>
        <taxon>unclassified sequences</taxon>
        <taxon>metagenomes</taxon>
        <taxon>organismal metagenomes</taxon>
    </lineage>
</organism>
<evidence type="ECO:0000313" key="2">
    <source>
        <dbReference type="EMBL" id="QHU35849.1"/>
    </source>
</evidence>
<evidence type="ECO:0000256" key="1">
    <source>
        <dbReference type="SAM" id="MobiDB-lite"/>
    </source>
</evidence>
<dbReference type="EMBL" id="MN740613">
    <property type="protein sequence ID" value="QHU35849.1"/>
    <property type="molecule type" value="Genomic_DNA"/>
</dbReference>
<name>A0A6C0LYM0_9ZZZZ</name>
<sequence>MAKNNTPIRYDKLEINNVVITEPEDNEMVKAQKLSYPRYKNETGLGQLIIKTPMINIFSGGIPSLGEYFKDDKSRAKNFKVPFDEKNIECKKFMDTINNLDKLMNTDKFRNDVMNGAKNLEYQPIIRIPLVDEDDDSKPVRPPCMKVYISLDYNTDKVQTQLFIKNDKGQRELTKVDTLDDLAKFVRYKSNVRMIIMANKFYVMKNPDPKTKKKSYGMTFKVMQIEVEAQNNSAAGFDMTADNFGSDDEDNVNDDVDDYKHKKVMEEIKTIDLDEGVEDDDIPKPKTKSKKGKSAGTD</sequence>
<feature type="compositionally biased region" description="Basic residues" evidence="1">
    <location>
        <begin position="285"/>
        <end position="298"/>
    </location>
</feature>
<protein>
    <submittedName>
        <fullName evidence="2">Uncharacterized protein</fullName>
    </submittedName>
</protein>
<accession>A0A6C0LYM0</accession>
<proteinExistence type="predicted"/>
<reference evidence="2" key="1">
    <citation type="journal article" date="2020" name="Nature">
        <title>Giant virus diversity and host interactions through global metagenomics.</title>
        <authorList>
            <person name="Schulz F."/>
            <person name="Roux S."/>
            <person name="Paez-Espino D."/>
            <person name="Jungbluth S."/>
            <person name="Walsh D.A."/>
            <person name="Denef V.J."/>
            <person name="McMahon K.D."/>
            <person name="Konstantinidis K.T."/>
            <person name="Eloe-Fadrosh E.A."/>
            <person name="Kyrpides N.C."/>
            <person name="Woyke T."/>
        </authorList>
    </citation>
    <scope>NUCLEOTIDE SEQUENCE</scope>
    <source>
        <strain evidence="2">GVMAG-S-1035085-51</strain>
    </source>
</reference>